<sequence length="354" mass="36902">MFAPRLLPRLATSSVRSPLASTSSSLLASRRGFASSRTALASSLLYLEHREGELNAASLVALTAAKKIGGDIHAIVAGDEGVKEVADKASKCEGLSKVFTTSSPSYRGLLSEPLAPVIKALAEKGSYTHIFAGHTAAGRDIFPRLAALLDSSQVSDIIAVESEDTFQRPIYAGNAIATVKSNDKIKVITVRGTAFDKASEEGGSASVEEVGSDAAETPTKFIEDKLSKSDRPDLATASRVVSGGRAIKSAENFVKYIEPLADSMKAAVGASRAAVDAGYADNALQVGQTGKIIAPELYVAVGISGAIQHLAGMKDSKTIVAINKDADAPIFQVADVGLVADLYEAVPELIEKLK</sequence>
<keyword evidence="8 11" id="KW-0249">Electron transport</keyword>
<evidence type="ECO:0000256" key="10">
    <source>
        <dbReference type="ARBA" id="ARBA00025416"/>
    </source>
</evidence>
<feature type="domain" description="Electron transfer flavoprotein alpha/beta-subunit N-terminal" evidence="13">
    <location>
        <begin position="43"/>
        <end position="230"/>
    </location>
</feature>
<dbReference type="CDD" id="cd01715">
    <property type="entry name" value="ETF_alpha"/>
    <property type="match status" value="1"/>
</dbReference>
<dbReference type="InterPro" id="IPR033947">
    <property type="entry name" value="ETF_alpha_N"/>
</dbReference>
<dbReference type="RefSeq" id="XP_025350715.1">
    <property type="nucleotide sequence ID" value="XM_025490760.1"/>
</dbReference>
<evidence type="ECO:0000256" key="9">
    <source>
        <dbReference type="ARBA" id="ARBA00023128"/>
    </source>
</evidence>
<protein>
    <recommendedName>
        <fullName evidence="11">Probable electron transfer flavoprotein subunit alpha</fullName>
    </recommendedName>
</protein>
<comment type="function">
    <text evidence="10 11">The electron transfer flavoprotein serves as a specific electron acceptor for several dehydrogenases, including five acyl-CoA dehydrogenases, glutaryl-CoA and sarcosine dehydrogenase. It transfers the electrons to the main mitochondrial respiratory chain via ETF-ubiquinone oxidoreductase (ETF dehydrogenase).</text>
</comment>
<feature type="binding site" evidence="12">
    <location>
        <begin position="271"/>
        <end position="272"/>
    </location>
    <ligand>
        <name>FAD</name>
        <dbReference type="ChEBI" id="CHEBI:57692"/>
    </ligand>
</feature>
<dbReference type="SUPFAM" id="SSF52402">
    <property type="entry name" value="Adenine nucleotide alpha hydrolases-like"/>
    <property type="match status" value="1"/>
</dbReference>
<comment type="similarity">
    <text evidence="2 11">Belongs to the ETF alpha-subunit/FixB family.</text>
</comment>
<evidence type="ECO:0000256" key="6">
    <source>
        <dbReference type="ARBA" id="ARBA00022827"/>
    </source>
</evidence>
<dbReference type="PANTHER" id="PTHR43153">
    <property type="entry name" value="ELECTRON TRANSFER FLAVOPROTEIN ALPHA"/>
    <property type="match status" value="1"/>
</dbReference>
<evidence type="ECO:0000256" key="8">
    <source>
        <dbReference type="ARBA" id="ARBA00022982"/>
    </source>
</evidence>
<dbReference type="GeneID" id="37012494"/>
<dbReference type="InterPro" id="IPR029035">
    <property type="entry name" value="DHS-like_NAD/FAD-binding_dom"/>
</dbReference>
<evidence type="ECO:0000256" key="12">
    <source>
        <dbReference type="PIRSR" id="PIRSR000089-1"/>
    </source>
</evidence>
<dbReference type="FunFam" id="3.40.50.1220:FF:000001">
    <property type="entry name" value="Electron transfer flavoprotein, alpha subunit"/>
    <property type="match status" value="1"/>
</dbReference>
<dbReference type="Gene3D" id="3.40.50.1220">
    <property type="entry name" value="TPP-binding domain"/>
    <property type="match status" value="1"/>
</dbReference>
<dbReference type="InterPro" id="IPR014731">
    <property type="entry name" value="ETF_asu_C"/>
</dbReference>
<evidence type="ECO:0000256" key="11">
    <source>
        <dbReference type="PIRNR" id="PIRNR000089"/>
    </source>
</evidence>
<keyword evidence="6 11" id="KW-0274">FAD</keyword>
<dbReference type="EMBL" id="KZ819321">
    <property type="protein sequence ID" value="PWN23555.1"/>
    <property type="molecule type" value="Genomic_DNA"/>
</dbReference>
<proteinExistence type="inferred from homology"/>
<evidence type="ECO:0000256" key="4">
    <source>
        <dbReference type="ARBA" id="ARBA00022448"/>
    </source>
</evidence>
<dbReference type="Gene3D" id="3.40.50.620">
    <property type="entry name" value="HUPs"/>
    <property type="match status" value="1"/>
</dbReference>
<dbReference type="Pfam" id="PF01012">
    <property type="entry name" value="ETF"/>
    <property type="match status" value="1"/>
</dbReference>
<evidence type="ECO:0000313" key="15">
    <source>
        <dbReference type="Proteomes" id="UP000245942"/>
    </source>
</evidence>
<dbReference type="GO" id="GO:0009055">
    <property type="term" value="F:electron transfer activity"/>
    <property type="evidence" value="ECO:0007669"/>
    <property type="project" value="InterPro"/>
</dbReference>
<accession>A0A316UK06</accession>
<dbReference type="PANTHER" id="PTHR43153:SF1">
    <property type="entry name" value="ELECTRON TRANSFER FLAVOPROTEIN SUBUNIT ALPHA, MITOCHONDRIAL"/>
    <property type="match status" value="1"/>
</dbReference>
<feature type="binding site" evidence="12">
    <location>
        <position position="323"/>
    </location>
    <ligand>
        <name>FAD</name>
        <dbReference type="ChEBI" id="CHEBI:57692"/>
    </ligand>
</feature>
<feature type="binding site" evidence="12">
    <location>
        <begin position="302"/>
        <end position="309"/>
    </location>
    <ligand>
        <name>FAD</name>
        <dbReference type="ChEBI" id="CHEBI:57692"/>
    </ligand>
</feature>
<evidence type="ECO:0000313" key="14">
    <source>
        <dbReference type="EMBL" id="PWN23555.1"/>
    </source>
</evidence>
<dbReference type="GO" id="GO:0050660">
    <property type="term" value="F:flavin adenine dinucleotide binding"/>
    <property type="evidence" value="ECO:0007669"/>
    <property type="project" value="InterPro"/>
</dbReference>
<dbReference type="Proteomes" id="UP000245942">
    <property type="component" value="Unassembled WGS sequence"/>
</dbReference>
<reference evidence="14 15" key="1">
    <citation type="journal article" date="2018" name="Mol. Biol. Evol.">
        <title>Broad Genomic Sampling Reveals a Smut Pathogenic Ancestry of the Fungal Clade Ustilaginomycotina.</title>
        <authorList>
            <person name="Kijpornyongpan T."/>
            <person name="Mondo S.J."/>
            <person name="Barry K."/>
            <person name="Sandor L."/>
            <person name="Lee J."/>
            <person name="Lipzen A."/>
            <person name="Pangilinan J."/>
            <person name="LaButti K."/>
            <person name="Hainaut M."/>
            <person name="Henrissat B."/>
            <person name="Grigoriev I.V."/>
            <person name="Spatafora J.W."/>
            <person name="Aime M.C."/>
        </authorList>
    </citation>
    <scope>NUCLEOTIDE SEQUENCE [LARGE SCALE GENOMIC DNA]</scope>
    <source>
        <strain evidence="14 15">MCA 4718</strain>
    </source>
</reference>
<name>A0A316UK06_9BASI</name>
<evidence type="ECO:0000256" key="2">
    <source>
        <dbReference type="ARBA" id="ARBA00005817"/>
    </source>
</evidence>
<feature type="binding site" evidence="12">
    <location>
        <begin position="285"/>
        <end position="289"/>
    </location>
    <ligand>
        <name>FAD</name>
        <dbReference type="ChEBI" id="CHEBI:57692"/>
    </ligand>
</feature>
<dbReference type="InterPro" id="IPR018206">
    <property type="entry name" value="ETF_asu_C_CS"/>
</dbReference>
<organism evidence="14 15">
    <name type="scientific">Pseudomicrostroma glucosiphilum</name>
    <dbReference type="NCBI Taxonomy" id="1684307"/>
    <lineage>
        <taxon>Eukaryota</taxon>
        <taxon>Fungi</taxon>
        <taxon>Dikarya</taxon>
        <taxon>Basidiomycota</taxon>
        <taxon>Ustilaginomycotina</taxon>
        <taxon>Exobasidiomycetes</taxon>
        <taxon>Microstromatales</taxon>
        <taxon>Microstromatales incertae sedis</taxon>
        <taxon>Pseudomicrostroma</taxon>
    </lineage>
</organism>
<keyword evidence="9 11" id="KW-0496">Mitochondrion</keyword>
<keyword evidence="15" id="KW-1185">Reference proteome</keyword>
<dbReference type="SUPFAM" id="SSF52467">
    <property type="entry name" value="DHS-like NAD/FAD-binding domain"/>
    <property type="match status" value="1"/>
</dbReference>
<dbReference type="InterPro" id="IPR014730">
    <property type="entry name" value="ETF_a/b_N"/>
</dbReference>
<evidence type="ECO:0000256" key="7">
    <source>
        <dbReference type="ARBA" id="ARBA00022946"/>
    </source>
</evidence>
<dbReference type="STRING" id="1684307.A0A316UK06"/>
<dbReference type="SMART" id="SM00893">
    <property type="entry name" value="ETF"/>
    <property type="match status" value="1"/>
</dbReference>
<dbReference type="GO" id="GO:0005759">
    <property type="term" value="C:mitochondrial matrix"/>
    <property type="evidence" value="ECO:0007669"/>
    <property type="project" value="UniProtKB-SubCell"/>
</dbReference>
<feature type="binding site" evidence="12">
    <location>
        <position position="245"/>
    </location>
    <ligand>
        <name>FAD</name>
        <dbReference type="ChEBI" id="CHEBI:57692"/>
    </ligand>
</feature>
<keyword evidence="4 11" id="KW-0813">Transport</keyword>
<dbReference type="AlphaFoldDB" id="A0A316UK06"/>
<dbReference type="PIRSF" id="PIRSF000089">
    <property type="entry name" value="Electra_flavoP_a"/>
    <property type="match status" value="1"/>
</dbReference>
<dbReference type="InterPro" id="IPR014729">
    <property type="entry name" value="Rossmann-like_a/b/a_fold"/>
</dbReference>
<evidence type="ECO:0000256" key="3">
    <source>
        <dbReference type="ARBA" id="ARBA00011355"/>
    </source>
</evidence>
<dbReference type="InterPro" id="IPR001308">
    <property type="entry name" value="ETF_a/FixB"/>
</dbReference>
<comment type="subunit">
    <text evidence="3 11">Heterodimer of an alpha and a beta subunit.</text>
</comment>
<dbReference type="OrthoDB" id="1715808at2759"/>
<comment type="cofactor">
    <cofactor evidence="11 12">
        <name>FAD</name>
        <dbReference type="ChEBI" id="CHEBI:57692"/>
    </cofactor>
    <text evidence="11 12">Binds 1 FAD per dimer.</text>
</comment>
<evidence type="ECO:0000256" key="5">
    <source>
        <dbReference type="ARBA" id="ARBA00022630"/>
    </source>
</evidence>
<dbReference type="GO" id="GO:0033539">
    <property type="term" value="P:fatty acid beta-oxidation using acyl-CoA dehydrogenase"/>
    <property type="evidence" value="ECO:0007669"/>
    <property type="project" value="TreeGrafter"/>
</dbReference>
<dbReference type="FunFam" id="3.40.50.620:FF:000041">
    <property type="entry name" value="Electron transfer flavoprotein alpha subunit"/>
    <property type="match status" value="1"/>
</dbReference>
<keyword evidence="5 11" id="KW-0285">Flavoprotein</keyword>
<keyword evidence="7" id="KW-0809">Transit peptide</keyword>
<dbReference type="PROSITE" id="PS00696">
    <property type="entry name" value="ETF_ALPHA"/>
    <property type="match status" value="1"/>
</dbReference>
<comment type="subcellular location">
    <subcellularLocation>
        <location evidence="1 11">Mitochondrion matrix</location>
    </subcellularLocation>
</comment>
<gene>
    <name evidence="14" type="ORF">BCV69DRAFT_264697</name>
</gene>
<evidence type="ECO:0000256" key="1">
    <source>
        <dbReference type="ARBA" id="ARBA00004305"/>
    </source>
</evidence>
<dbReference type="Pfam" id="PF00766">
    <property type="entry name" value="ETF_alpha"/>
    <property type="match status" value="1"/>
</dbReference>
<evidence type="ECO:0000259" key="13">
    <source>
        <dbReference type="SMART" id="SM00893"/>
    </source>
</evidence>